<dbReference type="EMBL" id="VSSQ01056647">
    <property type="protein sequence ID" value="MPN10489.1"/>
    <property type="molecule type" value="Genomic_DNA"/>
</dbReference>
<organism evidence="1">
    <name type="scientific">bioreactor metagenome</name>
    <dbReference type="NCBI Taxonomy" id="1076179"/>
    <lineage>
        <taxon>unclassified sequences</taxon>
        <taxon>metagenomes</taxon>
        <taxon>ecological metagenomes</taxon>
    </lineage>
</organism>
<dbReference type="AlphaFoldDB" id="A0A645FAY1"/>
<protein>
    <submittedName>
        <fullName evidence="1">Uncharacterized protein</fullName>
    </submittedName>
</protein>
<comment type="caution">
    <text evidence="1">The sequence shown here is derived from an EMBL/GenBank/DDBJ whole genome shotgun (WGS) entry which is preliminary data.</text>
</comment>
<proteinExistence type="predicted"/>
<sequence>MGFCGGMNVKFFNPALSTVDLEYAECGRLSAEVAATASEWFDQSGSGSKAPPLVYCPYHLVKNESTAIRRYENRYRKR</sequence>
<gene>
    <name evidence="1" type="ORF">SDC9_157784</name>
</gene>
<reference evidence="1" key="1">
    <citation type="submission" date="2019-08" db="EMBL/GenBank/DDBJ databases">
        <authorList>
            <person name="Kucharzyk K."/>
            <person name="Murdoch R.W."/>
            <person name="Higgins S."/>
            <person name="Loffler F."/>
        </authorList>
    </citation>
    <scope>NUCLEOTIDE SEQUENCE</scope>
</reference>
<accession>A0A645FAY1</accession>
<name>A0A645FAY1_9ZZZZ</name>
<evidence type="ECO:0000313" key="1">
    <source>
        <dbReference type="EMBL" id="MPN10489.1"/>
    </source>
</evidence>